<accession>A0A5B6W4E1</accession>
<gene>
    <name evidence="2" type="ORF">EPI10_010470</name>
</gene>
<dbReference type="SUPFAM" id="SSF53098">
    <property type="entry name" value="Ribonuclease H-like"/>
    <property type="match status" value="1"/>
</dbReference>
<dbReference type="OrthoDB" id="998444at2759"/>
<proteinExistence type="predicted"/>
<dbReference type="InterPro" id="IPR036397">
    <property type="entry name" value="RNaseH_sf"/>
</dbReference>
<dbReference type="GO" id="GO:0004523">
    <property type="term" value="F:RNA-DNA hybrid ribonuclease activity"/>
    <property type="evidence" value="ECO:0007669"/>
    <property type="project" value="InterPro"/>
</dbReference>
<dbReference type="GO" id="GO:0003676">
    <property type="term" value="F:nucleic acid binding"/>
    <property type="evidence" value="ECO:0007669"/>
    <property type="project" value="InterPro"/>
</dbReference>
<keyword evidence="3" id="KW-1185">Reference proteome</keyword>
<dbReference type="InterPro" id="IPR002156">
    <property type="entry name" value="RNaseH_domain"/>
</dbReference>
<comment type="caution">
    <text evidence="2">The sequence shown here is derived from an EMBL/GenBank/DDBJ whole genome shotgun (WGS) entry which is preliminary data.</text>
</comment>
<evidence type="ECO:0000313" key="3">
    <source>
        <dbReference type="Proteomes" id="UP000325315"/>
    </source>
</evidence>
<dbReference type="EMBL" id="SMMG02000004">
    <property type="protein sequence ID" value="KAA3476491.1"/>
    <property type="molecule type" value="Genomic_DNA"/>
</dbReference>
<dbReference type="PANTHER" id="PTHR47074:SF61">
    <property type="entry name" value="RNASE H TYPE-1 DOMAIN-CONTAINING PROTEIN"/>
    <property type="match status" value="1"/>
</dbReference>
<dbReference type="Pfam" id="PF13456">
    <property type="entry name" value="RVT_3"/>
    <property type="match status" value="1"/>
</dbReference>
<dbReference type="Proteomes" id="UP000325315">
    <property type="component" value="Unassembled WGS sequence"/>
</dbReference>
<evidence type="ECO:0000313" key="2">
    <source>
        <dbReference type="EMBL" id="KAA3476491.1"/>
    </source>
</evidence>
<feature type="domain" description="RNase H type-1" evidence="1">
    <location>
        <begin position="171"/>
        <end position="247"/>
    </location>
</feature>
<dbReference type="AlphaFoldDB" id="A0A5B6W4E1"/>
<reference evidence="3" key="1">
    <citation type="journal article" date="2019" name="Plant Biotechnol. J.">
        <title>Genome sequencing of the Australian wild diploid species Gossypium australe highlights disease resistance and delayed gland morphogenesis.</title>
        <authorList>
            <person name="Cai Y."/>
            <person name="Cai X."/>
            <person name="Wang Q."/>
            <person name="Wang P."/>
            <person name="Zhang Y."/>
            <person name="Cai C."/>
            <person name="Xu Y."/>
            <person name="Wang K."/>
            <person name="Zhou Z."/>
            <person name="Wang C."/>
            <person name="Geng S."/>
            <person name="Li B."/>
            <person name="Dong Q."/>
            <person name="Hou Y."/>
            <person name="Wang H."/>
            <person name="Ai P."/>
            <person name="Liu Z."/>
            <person name="Yi F."/>
            <person name="Sun M."/>
            <person name="An G."/>
            <person name="Cheng J."/>
            <person name="Zhang Y."/>
            <person name="Shi Q."/>
            <person name="Xie Y."/>
            <person name="Shi X."/>
            <person name="Chang Y."/>
            <person name="Huang F."/>
            <person name="Chen Y."/>
            <person name="Hong S."/>
            <person name="Mi L."/>
            <person name="Sun Q."/>
            <person name="Zhang L."/>
            <person name="Zhou B."/>
            <person name="Peng R."/>
            <person name="Zhang X."/>
            <person name="Liu F."/>
        </authorList>
    </citation>
    <scope>NUCLEOTIDE SEQUENCE [LARGE SCALE GENOMIC DNA]</scope>
    <source>
        <strain evidence="3">cv. PA1801</strain>
    </source>
</reference>
<dbReference type="InterPro" id="IPR044730">
    <property type="entry name" value="RNase_H-like_dom_plant"/>
</dbReference>
<dbReference type="InterPro" id="IPR012337">
    <property type="entry name" value="RNaseH-like_sf"/>
</dbReference>
<evidence type="ECO:0000259" key="1">
    <source>
        <dbReference type="Pfam" id="PF13456"/>
    </source>
</evidence>
<dbReference type="InterPro" id="IPR052929">
    <property type="entry name" value="RNase_H-like_EbsB-rel"/>
</dbReference>
<sequence length="249" mass="28245">MSFRVLKARYFSFTDILAAKVGSYPSFTWRSICNARELIEERVLWRIGKGDRVNIWNDPWLPGRENNRIFGQEIRTRWTTVNHLMQSDTNTWNGELIRSLVDEDTATKILSIPISGSRSDDTLVWKFEGSGVYSVKSEYRALATSLVWAYFQIQIQTIDDSAPEDGVVKINFDVSFQSKDRLATTSVIARDSTGIILGAETYLFENVADSFVAEARACERALFFAKSMGFRRLAVEGDALSVIKSIKKI</sequence>
<name>A0A5B6W4E1_9ROSI</name>
<dbReference type="CDD" id="cd06222">
    <property type="entry name" value="RNase_H_like"/>
    <property type="match status" value="1"/>
</dbReference>
<dbReference type="Gene3D" id="3.30.420.10">
    <property type="entry name" value="Ribonuclease H-like superfamily/Ribonuclease H"/>
    <property type="match status" value="1"/>
</dbReference>
<protein>
    <submittedName>
        <fullName evidence="2">ABC transporter C family member 10</fullName>
    </submittedName>
</protein>
<organism evidence="2 3">
    <name type="scientific">Gossypium australe</name>
    <dbReference type="NCBI Taxonomy" id="47621"/>
    <lineage>
        <taxon>Eukaryota</taxon>
        <taxon>Viridiplantae</taxon>
        <taxon>Streptophyta</taxon>
        <taxon>Embryophyta</taxon>
        <taxon>Tracheophyta</taxon>
        <taxon>Spermatophyta</taxon>
        <taxon>Magnoliopsida</taxon>
        <taxon>eudicotyledons</taxon>
        <taxon>Gunneridae</taxon>
        <taxon>Pentapetalae</taxon>
        <taxon>rosids</taxon>
        <taxon>malvids</taxon>
        <taxon>Malvales</taxon>
        <taxon>Malvaceae</taxon>
        <taxon>Malvoideae</taxon>
        <taxon>Gossypium</taxon>
    </lineage>
</organism>
<dbReference type="PANTHER" id="PTHR47074">
    <property type="entry name" value="BNAC02G40300D PROTEIN"/>
    <property type="match status" value="1"/>
</dbReference>